<feature type="transmembrane region" description="Helical" evidence="1">
    <location>
        <begin position="12"/>
        <end position="34"/>
    </location>
</feature>
<accession>A0A944CME4</accession>
<dbReference type="Pfam" id="PF13994">
    <property type="entry name" value="PgaD"/>
    <property type="match status" value="1"/>
</dbReference>
<evidence type="ECO:0000256" key="1">
    <source>
        <dbReference type="SAM" id="Phobius"/>
    </source>
</evidence>
<protein>
    <submittedName>
        <fullName evidence="2">Poly-beta-1,6-N-acetyl-D-glucosamine biosynthesis protein PgaD</fullName>
    </submittedName>
</protein>
<dbReference type="NCBIfam" id="TIGR03940">
    <property type="entry name" value="PGA_PgaD"/>
    <property type="match status" value="1"/>
</dbReference>
<keyword evidence="1" id="KW-1133">Transmembrane helix</keyword>
<reference evidence="2 3" key="1">
    <citation type="journal article" date="2021" name="Microorganisms">
        <title>Bacterial Dimethylsulfoniopropionate Biosynthesis in the East China Sea.</title>
        <authorList>
            <person name="Liu J."/>
            <person name="Zhang Y."/>
            <person name="Liu J."/>
            <person name="Zhong H."/>
            <person name="Williams B.T."/>
            <person name="Zheng Y."/>
            <person name="Curson A.R.J."/>
            <person name="Sun C."/>
            <person name="Sun H."/>
            <person name="Song D."/>
            <person name="Wagner Mackenzie B."/>
            <person name="Bermejo Martinez A."/>
            <person name="Todd J.D."/>
            <person name="Zhang X.H."/>
        </authorList>
    </citation>
    <scope>NUCLEOTIDE SEQUENCE [LARGE SCALE GENOMIC DNA]</scope>
    <source>
        <strain evidence="2 3">ESS08</strain>
    </source>
</reference>
<proteinExistence type="predicted"/>
<organism evidence="2 3">
    <name type="scientific">Mesobacillus boroniphilus</name>
    <dbReference type="NCBI Taxonomy" id="308892"/>
    <lineage>
        <taxon>Bacteria</taxon>
        <taxon>Bacillati</taxon>
        <taxon>Bacillota</taxon>
        <taxon>Bacilli</taxon>
        <taxon>Bacillales</taxon>
        <taxon>Bacillaceae</taxon>
        <taxon>Mesobacillus</taxon>
    </lineage>
</organism>
<keyword evidence="3" id="KW-1185">Reference proteome</keyword>
<dbReference type="AlphaFoldDB" id="A0A944CME4"/>
<dbReference type="InterPro" id="IPR023829">
    <property type="entry name" value="PGA_PgaD"/>
</dbReference>
<evidence type="ECO:0000313" key="2">
    <source>
        <dbReference type="EMBL" id="MBS8265684.1"/>
    </source>
</evidence>
<evidence type="ECO:0000313" key="3">
    <source>
        <dbReference type="Proteomes" id="UP000761411"/>
    </source>
</evidence>
<dbReference type="GO" id="GO:0043709">
    <property type="term" value="P:cell adhesion involved in single-species biofilm formation"/>
    <property type="evidence" value="ECO:0007669"/>
    <property type="project" value="InterPro"/>
</dbReference>
<sequence>MIINSKQSKPRKIIDILLTFFGWLFLALFLYNLITYFEGDLDFTFIELNLANANSILLITVLVVIVSAAFLSWWSSYNKRKYGPLKRRTFPPQTSQKELAEYFELTEEEIRQIQSNQYIERN</sequence>
<name>A0A944CME4_9BACI</name>
<gene>
    <name evidence="2" type="primary">pgaD</name>
    <name evidence="2" type="ORF">DYI25_14755</name>
</gene>
<dbReference type="Proteomes" id="UP000761411">
    <property type="component" value="Unassembled WGS sequence"/>
</dbReference>
<dbReference type="EMBL" id="QTKX01000002">
    <property type="protein sequence ID" value="MBS8265684.1"/>
    <property type="molecule type" value="Genomic_DNA"/>
</dbReference>
<feature type="transmembrane region" description="Helical" evidence="1">
    <location>
        <begin position="54"/>
        <end position="77"/>
    </location>
</feature>
<dbReference type="RefSeq" id="WP_213370216.1">
    <property type="nucleotide sequence ID" value="NZ_QTKX01000002.1"/>
</dbReference>
<keyword evidence="1" id="KW-0472">Membrane</keyword>
<keyword evidence="1" id="KW-0812">Transmembrane</keyword>
<comment type="caution">
    <text evidence="2">The sequence shown here is derived from an EMBL/GenBank/DDBJ whole genome shotgun (WGS) entry which is preliminary data.</text>
</comment>